<dbReference type="Pfam" id="PF00126">
    <property type="entry name" value="HTH_1"/>
    <property type="match status" value="1"/>
</dbReference>
<dbReference type="InterPro" id="IPR000847">
    <property type="entry name" value="LysR_HTH_N"/>
</dbReference>
<reference evidence="7" key="1">
    <citation type="submission" date="2018-07" db="EMBL/GenBank/DDBJ databases">
        <authorList>
            <person name="Safronova V.I."/>
            <person name="Chirak E.R."/>
            <person name="Sazanova A.L."/>
        </authorList>
    </citation>
    <scope>NUCLEOTIDE SEQUENCE [LARGE SCALE GENOMIC DNA]</scope>
    <source>
        <strain evidence="7">RCAM04685</strain>
    </source>
</reference>
<evidence type="ECO:0000256" key="1">
    <source>
        <dbReference type="ARBA" id="ARBA00009437"/>
    </source>
</evidence>
<keyword evidence="4" id="KW-0804">Transcription</keyword>
<dbReference type="SUPFAM" id="SSF46785">
    <property type="entry name" value="Winged helix' DNA-binding domain"/>
    <property type="match status" value="1"/>
</dbReference>
<organism evidence="6 7">
    <name type="scientific">Bosea caraganae</name>
    <dbReference type="NCBI Taxonomy" id="2763117"/>
    <lineage>
        <taxon>Bacteria</taxon>
        <taxon>Pseudomonadati</taxon>
        <taxon>Pseudomonadota</taxon>
        <taxon>Alphaproteobacteria</taxon>
        <taxon>Hyphomicrobiales</taxon>
        <taxon>Boseaceae</taxon>
        <taxon>Bosea</taxon>
    </lineage>
</organism>
<comment type="similarity">
    <text evidence="1">Belongs to the LysR transcriptional regulatory family.</text>
</comment>
<evidence type="ECO:0000256" key="4">
    <source>
        <dbReference type="ARBA" id="ARBA00023163"/>
    </source>
</evidence>
<dbReference type="InterPro" id="IPR050950">
    <property type="entry name" value="HTH-type_LysR_regulators"/>
</dbReference>
<dbReference type="GO" id="GO:0005829">
    <property type="term" value="C:cytosol"/>
    <property type="evidence" value="ECO:0007669"/>
    <property type="project" value="TreeGrafter"/>
</dbReference>
<dbReference type="Pfam" id="PF03466">
    <property type="entry name" value="LysR_substrate"/>
    <property type="match status" value="1"/>
</dbReference>
<evidence type="ECO:0000313" key="7">
    <source>
        <dbReference type="Proteomes" id="UP000255207"/>
    </source>
</evidence>
<dbReference type="Gene3D" id="1.10.10.10">
    <property type="entry name" value="Winged helix-like DNA-binding domain superfamily/Winged helix DNA-binding domain"/>
    <property type="match status" value="1"/>
</dbReference>
<proteinExistence type="inferred from homology"/>
<dbReference type="PANTHER" id="PTHR30419:SF2">
    <property type="entry name" value="LYSR FAMILY TRANSCRIPTIONAL REGULATOR"/>
    <property type="match status" value="1"/>
</dbReference>
<feature type="domain" description="HTH lysR-type" evidence="5">
    <location>
        <begin position="12"/>
        <end position="69"/>
    </location>
</feature>
<dbReference type="OrthoDB" id="9785974at2"/>
<dbReference type="GO" id="GO:0003700">
    <property type="term" value="F:DNA-binding transcription factor activity"/>
    <property type="evidence" value="ECO:0007669"/>
    <property type="project" value="InterPro"/>
</dbReference>
<dbReference type="AlphaFoldDB" id="A0A370L9S4"/>
<name>A0A370L9S4_9HYPH</name>
<sequence>MEGSLRNLARRIDLTSLLLFEAVCELGSIGKAAERENIAPSALSKRLIDLEAAVQTPLLFRHTRGVDLTQAGESLLHHARSIFQILDKAQNELGEYVGGVKGHVRVHASIAAIVQFLPADLRSFIGGNDQIKIDLAEHLSADIMRAIRDGTADLGICSVPTPSSDLQIRQYRKDRLVLVVPSRHVLAGERSVPFEATLPFEHVALHANSAISIVTQRAAQRSSGTITLRVRVTGLDAMCRMIQIGLGIGVMPQRAFELIHGAGELVSVPLTDPWADRRIDIVARDFSTLPVAAKLLVDHLSSSAEKAD</sequence>
<evidence type="ECO:0000256" key="2">
    <source>
        <dbReference type="ARBA" id="ARBA00023015"/>
    </source>
</evidence>
<evidence type="ECO:0000256" key="3">
    <source>
        <dbReference type="ARBA" id="ARBA00023125"/>
    </source>
</evidence>
<keyword evidence="7" id="KW-1185">Reference proteome</keyword>
<dbReference type="EMBL" id="QQTP01000002">
    <property type="protein sequence ID" value="RDJ28057.1"/>
    <property type="molecule type" value="Genomic_DNA"/>
</dbReference>
<accession>A0A370L9S4</accession>
<gene>
    <name evidence="6" type="ORF">DWE98_05520</name>
</gene>
<dbReference type="SUPFAM" id="SSF53850">
    <property type="entry name" value="Periplasmic binding protein-like II"/>
    <property type="match status" value="1"/>
</dbReference>
<evidence type="ECO:0000313" key="6">
    <source>
        <dbReference type="EMBL" id="RDJ28057.1"/>
    </source>
</evidence>
<dbReference type="CDD" id="cd08421">
    <property type="entry name" value="PBP2_LTTR_like_1"/>
    <property type="match status" value="1"/>
</dbReference>
<dbReference type="Proteomes" id="UP000255207">
    <property type="component" value="Unassembled WGS sequence"/>
</dbReference>
<dbReference type="Gene3D" id="3.40.190.290">
    <property type="match status" value="1"/>
</dbReference>
<dbReference type="InterPro" id="IPR036390">
    <property type="entry name" value="WH_DNA-bd_sf"/>
</dbReference>
<dbReference type="PANTHER" id="PTHR30419">
    <property type="entry name" value="HTH-TYPE TRANSCRIPTIONAL REGULATOR YBHD"/>
    <property type="match status" value="1"/>
</dbReference>
<dbReference type="PROSITE" id="PS50931">
    <property type="entry name" value="HTH_LYSR"/>
    <property type="match status" value="1"/>
</dbReference>
<dbReference type="GO" id="GO:0003677">
    <property type="term" value="F:DNA binding"/>
    <property type="evidence" value="ECO:0007669"/>
    <property type="project" value="UniProtKB-KW"/>
</dbReference>
<keyword evidence="2" id="KW-0805">Transcription regulation</keyword>
<dbReference type="InterPro" id="IPR005119">
    <property type="entry name" value="LysR_subst-bd"/>
</dbReference>
<dbReference type="InterPro" id="IPR036388">
    <property type="entry name" value="WH-like_DNA-bd_sf"/>
</dbReference>
<dbReference type="RefSeq" id="WP_114828182.1">
    <property type="nucleotide sequence ID" value="NZ_QQTO01000037.1"/>
</dbReference>
<protein>
    <submittedName>
        <fullName evidence="6">LysR family transcriptional regulator</fullName>
    </submittedName>
</protein>
<evidence type="ECO:0000259" key="5">
    <source>
        <dbReference type="PROSITE" id="PS50931"/>
    </source>
</evidence>
<keyword evidence="3" id="KW-0238">DNA-binding</keyword>
<comment type="caution">
    <text evidence="6">The sequence shown here is derived from an EMBL/GenBank/DDBJ whole genome shotgun (WGS) entry which is preliminary data.</text>
</comment>